<evidence type="ECO:0000256" key="1">
    <source>
        <dbReference type="SAM" id="SignalP"/>
    </source>
</evidence>
<evidence type="ECO:0000313" key="3">
    <source>
        <dbReference type="EMBL" id="KAK3577301.1"/>
    </source>
</evidence>
<organism evidence="3 4">
    <name type="scientific">Potamilus streckersoni</name>
    <dbReference type="NCBI Taxonomy" id="2493646"/>
    <lineage>
        <taxon>Eukaryota</taxon>
        <taxon>Metazoa</taxon>
        <taxon>Spiralia</taxon>
        <taxon>Lophotrochozoa</taxon>
        <taxon>Mollusca</taxon>
        <taxon>Bivalvia</taxon>
        <taxon>Autobranchia</taxon>
        <taxon>Heteroconchia</taxon>
        <taxon>Palaeoheterodonta</taxon>
        <taxon>Unionida</taxon>
        <taxon>Unionoidea</taxon>
        <taxon>Unionidae</taxon>
        <taxon>Ambleminae</taxon>
        <taxon>Lampsilini</taxon>
        <taxon>Potamilus</taxon>
    </lineage>
</organism>
<protein>
    <recommendedName>
        <fullName evidence="2">Cell wall hydrolase SleB domain-containing protein</fullName>
    </recommendedName>
</protein>
<keyword evidence="4" id="KW-1185">Reference proteome</keyword>
<comment type="caution">
    <text evidence="3">The sequence shown here is derived from an EMBL/GenBank/DDBJ whole genome shotgun (WGS) entry which is preliminary data.</text>
</comment>
<sequence length="164" mass="17982">MSPVPAYFLLAFLAVAKAATLCTNANIELVARIVFGEAKVETDQGQLAVAYTVVNRVAHPGYPNTVPNVVYAKYGCKYQYNTLDNPKHNAAWKVAKDKNTTEYKNAKNAASNALCGRLRDPTGCATDFCATDPCSATTTNKYYVAYNKTHIGNHYFVCRRRVSG</sequence>
<reference evidence="3" key="3">
    <citation type="submission" date="2023-05" db="EMBL/GenBank/DDBJ databases">
        <authorList>
            <person name="Smith C.H."/>
        </authorList>
    </citation>
    <scope>NUCLEOTIDE SEQUENCE</scope>
    <source>
        <strain evidence="3">CHS0354</strain>
        <tissue evidence="3">Mantle</tissue>
    </source>
</reference>
<dbReference type="Gene3D" id="1.10.10.2520">
    <property type="entry name" value="Cell wall hydrolase SleB, domain 1"/>
    <property type="match status" value="1"/>
</dbReference>
<reference evidence="3" key="1">
    <citation type="journal article" date="2021" name="Genome Biol. Evol.">
        <title>A High-Quality Reference Genome for a Parasitic Bivalve with Doubly Uniparental Inheritance (Bivalvia: Unionida).</title>
        <authorList>
            <person name="Smith C.H."/>
        </authorList>
    </citation>
    <scope>NUCLEOTIDE SEQUENCE</scope>
    <source>
        <strain evidence="3">CHS0354</strain>
    </source>
</reference>
<evidence type="ECO:0000313" key="4">
    <source>
        <dbReference type="Proteomes" id="UP001195483"/>
    </source>
</evidence>
<feature type="domain" description="Cell wall hydrolase SleB" evidence="2">
    <location>
        <begin position="41"/>
        <end position="157"/>
    </location>
</feature>
<dbReference type="InterPro" id="IPR042047">
    <property type="entry name" value="SleB_dom1"/>
</dbReference>
<feature type="signal peptide" evidence="1">
    <location>
        <begin position="1"/>
        <end position="18"/>
    </location>
</feature>
<dbReference type="GO" id="GO:0016787">
    <property type="term" value="F:hydrolase activity"/>
    <property type="evidence" value="ECO:0007669"/>
    <property type="project" value="InterPro"/>
</dbReference>
<dbReference type="AlphaFoldDB" id="A0AAE0RPJ8"/>
<keyword evidence="1" id="KW-0732">Signal</keyword>
<proteinExistence type="predicted"/>
<accession>A0AAE0RPJ8</accession>
<reference evidence="3" key="2">
    <citation type="journal article" date="2021" name="Genome Biol. Evol.">
        <title>Developing a high-quality reference genome for a parasitic bivalve with doubly uniparental inheritance (Bivalvia: Unionida).</title>
        <authorList>
            <person name="Smith C.H."/>
        </authorList>
    </citation>
    <scope>NUCLEOTIDE SEQUENCE</scope>
    <source>
        <strain evidence="3">CHS0354</strain>
        <tissue evidence="3">Mantle</tissue>
    </source>
</reference>
<dbReference type="EMBL" id="JAEAOA010000557">
    <property type="protein sequence ID" value="KAK3577301.1"/>
    <property type="molecule type" value="Genomic_DNA"/>
</dbReference>
<feature type="chain" id="PRO_5042105933" description="Cell wall hydrolase SleB domain-containing protein" evidence="1">
    <location>
        <begin position="19"/>
        <end position="164"/>
    </location>
</feature>
<dbReference type="InterPro" id="IPR011105">
    <property type="entry name" value="Cell_wall_hydrolase_SleB"/>
</dbReference>
<dbReference type="Proteomes" id="UP001195483">
    <property type="component" value="Unassembled WGS sequence"/>
</dbReference>
<dbReference type="Pfam" id="PF07486">
    <property type="entry name" value="Hydrolase_2"/>
    <property type="match status" value="1"/>
</dbReference>
<gene>
    <name evidence="3" type="ORF">CHS0354_008394</name>
</gene>
<name>A0AAE0RPJ8_9BIVA</name>
<evidence type="ECO:0000259" key="2">
    <source>
        <dbReference type="Pfam" id="PF07486"/>
    </source>
</evidence>